<organism evidence="1 2">
    <name type="scientific">Prorocentrum cordatum</name>
    <dbReference type="NCBI Taxonomy" id="2364126"/>
    <lineage>
        <taxon>Eukaryota</taxon>
        <taxon>Sar</taxon>
        <taxon>Alveolata</taxon>
        <taxon>Dinophyceae</taxon>
        <taxon>Prorocentrales</taxon>
        <taxon>Prorocentraceae</taxon>
        <taxon>Prorocentrum</taxon>
    </lineage>
</organism>
<keyword evidence="2" id="KW-1185">Reference proteome</keyword>
<accession>A0ABN9SPQ3</accession>
<protein>
    <submittedName>
        <fullName evidence="1">Uncharacterized protein</fullName>
    </submittedName>
</protein>
<evidence type="ECO:0000313" key="2">
    <source>
        <dbReference type="Proteomes" id="UP001189429"/>
    </source>
</evidence>
<feature type="non-terminal residue" evidence="1">
    <location>
        <position position="82"/>
    </location>
</feature>
<comment type="caution">
    <text evidence="1">The sequence shown here is derived from an EMBL/GenBank/DDBJ whole genome shotgun (WGS) entry which is preliminary data.</text>
</comment>
<name>A0ABN9SPQ3_9DINO</name>
<feature type="non-terminal residue" evidence="1">
    <location>
        <position position="1"/>
    </location>
</feature>
<gene>
    <name evidence="1" type="ORF">PCOR1329_LOCUS31317</name>
</gene>
<evidence type="ECO:0000313" key="1">
    <source>
        <dbReference type="EMBL" id="CAK0833714.1"/>
    </source>
</evidence>
<reference evidence="1" key="1">
    <citation type="submission" date="2023-10" db="EMBL/GenBank/DDBJ databases">
        <authorList>
            <person name="Chen Y."/>
            <person name="Shah S."/>
            <person name="Dougan E. K."/>
            <person name="Thang M."/>
            <person name="Chan C."/>
        </authorList>
    </citation>
    <scope>NUCLEOTIDE SEQUENCE [LARGE SCALE GENOMIC DNA]</scope>
</reference>
<dbReference type="EMBL" id="CAUYUJ010012297">
    <property type="protein sequence ID" value="CAK0833714.1"/>
    <property type="molecule type" value="Genomic_DNA"/>
</dbReference>
<proteinExistence type="predicted"/>
<sequence>VFGAFLDDVVSLQWKQASKHVAGGDLEQGADLLAAQIELNRMVKKSMYVEWASNLVVVAGGQWTRDRQIAAGYACPPLCPAA</sequence>
<dbReference type="Proteomes" id="UP001189429">
    <property type="component" value="Unassembled WGS sequence"/>
</dbReference>